<dbReference type="InterPro" id="IPR036034">
    <property type="entry name" value="PDZ_sf"/>
</dbReference>
<evidence type="ECO:0000256" key="2">
    <source>
        <dbReference type="SAM" id="MobiDB-lite"/>
    </source>
</evidence>
<reference evidence="4 5" key="1">
    <citation type="journal article" date="2018" name="Sci. Data">
        <title>The draft genome sequence of cork oak.</title>
        <authorList>
            <person name="Ramos A.M."/>
            <person name="Usie A."/>
            <person name="Barbosa P."/>
            <person name="Barros P.M."/>
            <person name="Capote T."/>
            <person name="Chaves I."/>
            <person name="Simoes F."/>
            <person name="Abreu I."/>
            <person name="Carrasquinho I."/>
            <person name="Faro C."/>
            <person name="Guimaraes J.B."/>
            <person name="Mendonca D."/>
            <person name="Nobrega F."/>
            <person name="Rodrigues L."/>
            <person name="Saibo N.J.M."/>
            <person name="Varela M.C."/>
            <person name="Egas C."/>
            <person name="Matos J."/>
            <person name="Miguel C.M."/>
            <person name="Oliveira M.M."/>
            <person name="Ricardo C.P."/>
            <person name="Goncalves S."/>
        </authorList>
    </citation>
    <scope>NUCLEOTIDE SEQUENCE [LARGE SCALE GENOMIC DNA]</scope>
    <source>
        <strain evidence="5">cv. HL8</strain>
    </source>
</reference>
<dbReference type="PANTHER" id="PTHR22939:SF125">
    <property type="entry name" value="PROTEASE DO-LIKE 14-RELATED"/>
    <property type="match status" value="1"/>
</dbReference>
<dbReference type="Gene3D" id="2.30.42.10">
    <property type="match status" value="1"/>
</dbReference>
<evidence type="ECO:0000256" key="1">
    <source>
        <dbReference type="ARBA" id="ARBA00010541"/>
    </source>
</evidence>
<organism evidence="4 5">
    <name type="scientific">Quercus suber</name>
    <name type="common">Cork oak</name>
    <dbReference type="NCBI Taxonomy" id="58331"/>
    <lineage>
        <taxon>Eukaryota</taxon>
        <taxon>Viridiplantae</taxon>
        <taxon>Streptophyta</taxon>
        <taxon>Embryophyta</taxon>
        <taxon>Tracheophyta</taxon>
        <taxon>Spermatophyta</taxon>
        <taxon>Magnoliopsida</taxon>
        <taxon>eudicotyledons</taxon>
        <taxon>Gunneridae</taxon>
        <taxon>Pentapetalae</taxon>
        <taxon>rosids</taxon>
        <taxon>fabids</taxon>
        <taxon>Fagales</taxon>
        <taxon>Fagaceae</taxon>
        <taxon>Quercus</taxon>
    </lineage>
</organism>
<sequence>MISEALEHAEKRVLRLQERHDRILSQMCSYYFIHNELEVSLADARTVLDEAMESAGNLRRMQRKIIGYFPDEVDVKDMLSGNTCRPNDQGSDSDMAKVTPGSPADRAGFRPGDVVIEFDGKPVESIKEIIEIMGDRVGVPMKVAVKRAKDNLVTLTHYHVGIL</sequence>
<feature type="region of interest" description="Disordered" evidence="2">
    <location>
        <begin position="85"/>
        <end position="106"/>
    </location>
</feature>
<dbReference type="PROSITE" id="PS50106">
    <property type="entry name" value="PDZ"/>
    <property type="match status" value="1"/>
</dbReference>
<evidence type="ECO:0000313" key="4">
    <source>
        <dbReference type="EMBL" id="KAK7817728.1"/>
    </source>
</evidence>
<comment type="similarity">
    <text evidence="1">Belongs to the peptidase S1C family.</text>
</comment>
<accession>A0AAW0ITR9</accession>
<comment type="caution">
    <text evidence="4">The sequence shown here is derived from an EMBL/GenBank/DDBJ whole genome shotgun (WGS) entry which is preliminary data.</text>
</comment>
<gene>
    <name evidence="4" type="primary">DEGP14_1</name>
    <name evidence="4" type="ORF">CFP56_042445</name>
</gene>
<dbReference type="Pfam" id="PF17820">
    <property type="entry name" value="PDZ_6"/>
    <property type="match status" value="1"/>
</dbReference>
<dbReference type="GO" id="GO:0006508">
    <property type="term" value="P:proteolysis"/>
    <property type="evidence" value="ECO:0007669"/>
    <property type="project" value="UniProtKB-KW"/>
</dbReference>
<dbReference type="SUPFAM" id="SSF50156">
    <property type="entry name" value="PDZ domain-like"/>
    <property type="match status" value="1"/>
</dbReference>
<dbReference type="InterPro" id="IPR041489">
    <property type="entry name" value="PDZ_6"/>
</dbReference>
<dbReference type="InterPro" id="IPR001478">
    <property type="entry name" value="PDZ"/>
</dbReference>
<dbReference type="EMBL" id="PKMF04000864">
    <property type="protein sequence ID" value="KAK7817728.1"/>
    <property type="molecule type" value="Genomic_DNA"/>
</dbReference>
<evidence type="ECO:0000259" key="3">
    <source>
        <dbReference type="PROSITE" id="PS50106"/>
    </source>
</evidence>
<name>A0AAW0ITR9_QUESU</name>
<protein>
    <submittedName>
        <fullName evidence="4">Protease do-like 14</fullName>
    </submittedName>
</protein>
<proteinExistence type="inferred from homology"/>
<dbReference type="Proteomes" id="UP000237347">
    <property type="component" value="Unassembled WGS sequence"/>
</dbReference>
<keyword evidence="5" id="KW-1185">Reference proteome</keyword>
<dbReference type="GO" id="GO:0004252">
    <property type="term" value="F:serine-type endopeptidase activity"/>
    <property type="evidence" value="ECO:0007669"/>
    <property type="project" value="TreeGrafter"/>
</dbReference>
<feature type="domain" description="PDZ" evidence="3">
    <location>
        <begin position="95"/>
        <end position="126"/>
    </location>
</feature>
<dbReference type="AlphaFoldDB" id="A0AAW0ITR9"/>
<evidence type="ECO:0000313" key="5">
    <source>
        <dbReference type="Proteomes" id="UP000237347"/>
    </source>
</evidence>
<dbReference type="PANTHER" id="PTHR22939">
    <property type="entry name" value="SERINE PROTEASE FAMILY S1C HTRA-RELATED"/>
    <property type="match status" value="1"/>
</dbReference>